<dbReference type="Gene3D" id="3.30.160.150">
    <property type="entry name" value="Lipoprotein like domain"/>
    <property type="match status" value="1"/>
</dbReference>
<keyword evidence="4 6" id="KW-0998">Cell outer membrane</keyword>
<evidence type="ECO:0000256" key="3">
    <source>
        <dbReference type="ARBA" id="ARBA00023139"/>
    </source>
</evidence>
<proteinExistence type="inferred from homology"/>
<evidence type="ECO:0000256" key="1">
    <source>
        <dbReference type="ARBA" id="ARBA00022729"/>
    </source>
</evidence>
<evidence type="ECO:0000313" key="7">
    <source>
        <dbReference type="EMBL" id="MEJ8568451.1"/>
    </source>
</evidence>
<accession>A0AAW9RLN9</accession>
<evidence type="ECO:0000256" key="5">
    <source>
        <dbReference type="ARBA" id="ARBA00023288"/>
    </source>
</evidence>
<evidence type="ECO:0000313" key="8">
    <source>
        <dbReference type="Proteomes" id="UP001359886"/>
    </source>
</evidence>
<comment type="subcellular location">
    <subcellularLocation>
        <location evidence="6">Cell outer membrane</location>
        <topology evidence="6">Lipid-anchor</topology>
    </subcellularLocation>
</comment>
<organism evidence="7 8">
    <name type="scientific">Elongatibacter sediminis</name>
    <dbReference type="NCBI Taxonomy" id="3119006"/>
    <lineage>
        <taxon>Bacteria</taxon>
        <taxon>Pseudomonadati</taxon>
        <taxon>Pseudomonadota</taxon>
        <taxon>Gammaproteobacteria</taxon>
        <taxon>Chromatiales</taxon>
        <taxon>Wenzhouxiangellaceae</taxon>
        <taxon>Elongatibacter</taxon>
    </lineage>
</organism>
<name>A0AAW9RLN9_9GAMM</name>
<dbReference type="PANTHER" id="PTHR38098">
    <property type="entry name" value="LPS-ASSEMBLY LIPOPROTEIN LPTE"/>
    <property type="match status" value="1"/>
</dbReference>
<protein>
    <recommendedName>
        <fullName evidence="6">LPS-assembly lipoprotein LptE</fullName>
    </recommendedName>
</protein>
<comment type="similarity">
    <text evidence="6">Belongs to the LptE lipoprotein family.</text>
</comment>
<sequence length="167" mass="18819">MRQRLFTLLLAGLAAVLLSACGFQLRGKAELPPEMAQTHLVIDDRYSPFARRVRVLLEQAGVNLVGLNEAAAVLEIPRNDVRTEVLTIGDNARVREYRISHTVQFRLLRADGAELIPLQTIRQTRDISFDEQQILAVSREQEYVKQDLANTLSRLLLSRLEVVGSQT</sequence>
<dbReference type="GO" id="GO:0015920">
    <property type="term" value="P:lipopolysaccharide transport"/>
    <property type="evidence" value="ECO:0007669"/>
    <property type="project" value="TreeGrafter"/>
</dbReference>
<dbReference type="PANTHER" id="PTHR38098:SF1">
    <property type="entry name" value="LPS-ASSEMBLY LIPOPROTEIN LPTE"/>
    <property type="match status" value="1"/>
</dbReference>
<evidence type="ECO:0000256" key="6">
    <source>
        <dbReference type="HAMAP-Rule" id="MF_01186"/>
    </source>
</evidence>
<dbReference type="GO" id="GO:0009279">
    <property type="term" value="C:cell outer membrane"/>
    <property type="evidence" value="ECO:0007669"/>
    <property type="project" value="UniProtKB-SubCell"/>
</dbReference>
<dbReference type="HAMAP" id="MF_01186">
    <property type="entry name" value="LPS_assembly_LptE"/>
    <property type="match status" value="1"/>
</dbReference>
<dbReference type="PROSITE" id="PS51257">
    <property type="entry name" value="PROKAR_LIPOPROTEIN"/>
    <property type="match status" value="1"/>
</dbReference>
<dbReference type="Pfam" id="PF04390">
    <property type="entry name" value="LptE"/>
    <property type="match status" value="1"/>
</dbReference>
<keyword evidence="3 6" id="KW-0564">Palmitate</keyword>
<comment type="function">
    <text evidence="6">Together with LptD, is involved in the assembly of lipopolysaccharide (LPS) at the surface of the outer membrane. Required for the proper assembly of LptD. Binds LPS and may serve as the LPS recognition site at the outer membrane.</text>
</comment>
<evidence type="ECO:0000256" key="2">
    <source>
        <dbReference type="ARBA" id="ARBA00023136"/>
    </source>
</evidence>
<dbReference type="GO" id="GO:1990351">
    <property type="term" value="C:transporter complex"/>
    <property type="evidence" value="ECO:0007669"/>
    <property type="project" value="TreeGrafter"/>
</dbReference>
<gene>
    <name evidence="6 7" type="primary">lptE</name>
    <name evidence="7" type="ORF">V3330_12520</name>
</gene>
<comment type="caution">
    <text evidence="7">The sequence shown here is derived from an EMBL/GenBank/DDBJ whole genome shotgun (WGS) entry which is preliminary data.</text>
</comment>
<dbReference type="RefSeq" id="WP_354695774.1">
    <property type="nucleotide sequence ID" value="NZ_JAZHOG010000008.1"/>
</dbReference>
<dbReference type="AlphaFoldDB" id="A0AAW9RLN9"/>
<dbReference type="InterPro" id="IPR007485">
    <property type="entry name" value="LPS_assembly_LptE"/>
</dbReference>
<dbReference type="Proteomes" id="UP001359886">
    <property type="component" value="Unassembled WGS sequence"/>
</dbReference>
<dbReference type="GO" id="GO:0043165">
    <property type="term" value="P:Gram-negative-bacterium-type cell outer membrane assembly"/>
    <property type="evidence" value="ECO:0007669"/>
    <property type="project" value="UniProtKB-UniRule"/>
</dbReference>
<keyword evidence="8" id="KW-1185">Reference proteome</keyword>
<keyword evidence="1 6" id="KW-0732">Signal</keyword>
<keyword evidence="2 6" id="KW-0472">Membrane</keyword>
<dbReference type="GO" id="GO:0001530">
    <property type="term" value="F:lipopolysaccharide binding"/>
    <property type="evidence" value="ECO:0007669"/>
    <property type="project" value="TreeGrafter"/>
</dbReference>
<keyword evidence="5 6" id="KW-0449">Lipoprotein</keyword>
<evidence type="ECO:0000256" key="4">
    <source>
        <dbReference type="ARBA" id="ARBA00023237"/>
    </source>
</evidence>
<dbReference type="EMBL" id="JAZHOG010000008">
    <property type="protein sequence ID" value="MEJ8568451.1"/>
    <property type="molecule type" value="Genomic_DNA"/>
</dbReference>
<comment type="subunit">
    <text evidence="6">Component of the lipopolysaccharide transport and assembly complex. Interacts with LptD.</text>
</comment>
<reference evidence="7 8" key="1">
    <citation type="submission" date="2024-02" db="EMBL/GenBank/DDBJ databases">
        <title>A novel Wenzhouxiangellaceae bacterium, isolated from coastal sediments.</title>
        <authorList>
            <person name="Du Z.-J."/>
            <person name="Ye Y.-Q."/>
            <person name="Zhang X.-Y."/>
        </authorList>
    </citation>
    <scope>NUCLEOTIDE SEQUENCE [LARGE SCALE GENOMIC DNA]</scope>
    <source>
        <strain evidence="7 8">CH-27</strain>
    </source>
</reference>